<organism evidence="3 4">
    <name type="scientific">Haladaptatus litoreus</name>
    <dbReference type="NCBI Taxonomy" id="553468"/>
    <lineage>
        <taxon>Archaea</taxon>
        <taxon>Methanobacteriati</taxon>
        <taxon>Methanobacteriota</taxon>
        <taxon>Stenosarchaea group</taxon>
        <taxon>Halobacteria</taxon>
        <taxon>Halobacteriales</taxon>
        <taxon>Haladaptataceae</taxon>
        <taxon>Haladaptatus</taxon>
    </lineage>
</organism>
<keyword evidence="1" id="KW-0812">Transmembrane</keyword>
<sequence length="188" mass="20254">MNRERLGRFLSASLVPLGILLLALGVMSDDVVSVGLGGGTVILGGLFFWAIGRFPDAEFDLTEAPSFVVNLIELGGILIVFALLIYLLGDLESVTRLFRTGIPSPQYVAYAGLSMGLFLGGGVAYFMQRWDTVGETMANSALARTIGFSFTFGTFLLLLLYQPPSSVLYAGAYSLSRIGILGWFYIAE</sequence>
<feature type="domain" description="DUF8100" evidence="2">
    <location>
        <begin position="45"/>
        <end position="187"/>
    </location>
</feature>
<dbReference type="Proteomes" id="UP000186914">
    <property type="component" value="Unassembled WGS sequence"/>
</dbReference>
<keyword evidence="1" id="KW-0472">Membrane</keyword>
<keyword evidence="4" id="KW-1185">Reference proteome</keyword>
<dbReference type="Pfam" id="PF26402">
    <property type="entry name" value="DUF8100"/>
    <property type="match status" value="1"/>
</dbReference>
<dbReference type="EMBL" id="FTNO01000001">
    <property type="protein sequence ID" value="SIR19912.1"/>
    <property type="molecule type" value="Genomic_DNA"/>
</dbReference>
<feature type="transmembrane region" description="Helical" evidence="1">
    <location>
        <begin position="67"/>
        <end position="87"/>
    </location>
</feature>
<protein>
    <recommendedName>
        <fullName evidence="2">DUF8100 domain-containing protein</fullName>
    </recommendedName>
</protein>
<evidence type="ECO:0000256" key="1">
    <source>
        <dbReference type="SAM" id="Phobius"/>
    </source>
</evidence>
<reference evidence="4" key="1">
    <citation type="submission" date="2017-01" db="EMBL/GenBank/DDBJ databases">
        <authorList>
            <person name="Varghese N."/>
            <person name="Submissions S."/>
        </authorList>
    </citation>
    <scope>NUCLEOTIDE SEQUENCE [LARGE SCALE GENOMIC DNA]</scope>
    <source>
        <strain evidence="4">CGMCC 1.7737</strain>
    </source>
</reference>
<feature type="transmembrane region" description="Helical" evidence="1">
    <location>
        <begin position="167"/>
        <end position="186"/>
    </location>
</feature>
<dbReference type="AlphaFoldDB" id="A0A1N6YZ67"/>
<accession>A0A1N6YZ67</accession>
<dbReference type="InterPro" id="IPR058413">
    <property type="entry name" value="DUF8100"/>
</dbReference>
<dbReference type="RefSeq" id="WP_076429747.1">
    <property type="nucleotide sequence ID" value="NZ_FTNO01000001.1"/>
</dbReference>
<feature type="transmembrane region" description="Helical" evidence="1">
    <location>
        <begin position="139"/>
        <end position="161"/>
    </location>
</feature>
<dbReference type="OrthoDB" id="271855at2157"/>
<keyword evidence="1" id="KW-1133">Transmembrane helix</keyword>
<evidence type="ECO:0000313" key="4">
    <source>
        <dbReference type="Proteomes" id="UP000186914"/>
    </source>
</evidence>
<feature type="transmembrane region" description="Helical" evidence="1">
    <location>
        <begin position="38"/>
        <end position="55"/>
    </location>
</feature>
<name>A0A1N6YZ67_9EURY</name>
<gene>
    <name evidence="3" type="ORF">SAMN05421858_1796</name>
</gene>
<feature type="transmembrane region" description="Helical" evidence="1">
    <location>
        <begin position="107"/>
        <end position="127"/>
    </location>
</feature>
<evidence type="ECO:0000259" key="2">
    <source>
        <dbReference type="Pfam" id="PF26402"/>
    </source>
</evidence>
<proteinExistence type="predicted"/>
<evidence type="ECO:0000313" key="3">
    <source>
        <dbReference type="EMBL" id="SIR19912.1"/>
    </source>
</evidence>